<comment type="similarity">
    <text evidence="2">Belongs to the asaB hydroxylase/desaturase family.</text>
</comment>
<feature type="region of interest" description="Disordered" evidence="3">
    <location>
        <begin position="1"/>
        <end position="25"/>
    </location>
</feature>
<evidence type="ECO:0000256" key="1">
    <source>
        <dbReference type="ARBA" id="ARBA00023002"/>
    </source>
</evidence>
<keyword evidence="1" id="KW-0560">Oxidoreductase</keyword>
<dbReference type="NCBIfam" id="NF041278">
    <property type="entry name" value="CmcJ_NvfI_EfuI"/>
    <property type="match status" value="1"/>
</dbReference>
<proteinExistence type="inferred from homology"/>
<dbReference type="InParanoid" id="K2SB04"/>
<reference evidence="4 5" key="1">
    <citation type="journal article" date="2012" name="BMC Genomics">
        <title>Tools to kill: Genome of one of the most destructive plant pathogenic fungi Macrophomina phaseolina.</title>
        <authorList>
            <person name="Islam M.S."/>
            <person name="Haque M.S."/>
            <person name="Islam M.M."/>
            <person name="Emdad E.M."/>
            <person name="Halim A."/>
            <person name="Hossen Q.M.M."/>
            <person name="Hossain M.Z."/>
            <person name="Ahmed B."/>
            <person name="Rahim S."/>
            <person name="Rahman M.S."/>
            <person name="Alam M.M."/>
            <person name="Hou S."/>
            <person name="Wan X."/>
            <person name="Saito J.A."/>
            <person name="Alam M."/>
        </authorList>
    </citation>
    <scope>NUCLEOTIDE SEQUENCE [LARGE SCALE GENOMIC DNA]</scope>
    <source>
        <strain evidence="4 5">MS6</strain>
    </source>
</reference>
<protein>
    <submittedName>
        <fullName evidence="4">Uncharacterized protein</fullName>
    </submittedName>
</protein>
<dbReference type="GO" id="GO:0016491">
    <property type="term" value="F:oxidoreductase activity"/>
    <property type="evidence" value="ECO:0007669"/>
    <property type="project" value="UniProtKB-KW"/>
</dbReference>
<dbReference type="EMBL" id="AHHD01000163">
    <property type="protein sequence ID" value="EKG19584.1"/>
    <property type="molecule type" value="Genomic_DNA"/>
</dbReference>
<dbReference type="PANTHER" id="PTHR34598:SF3">
    <property type="entry name" value="OXIDOREDUCTASE AN1597"/>
    <property type="match status" value="1"/>
</dbReference>
<evidence type="ECO:0000313" key="4">
    <source>
        <dbReference type="EMBL" id="EKG19584.1"/>
    </source>
</evidence>
<dbReference type="PANTHER" id="PTHR34598">
    <property type="entry name" value="BLL6449 PROTEIN"/>
    <property type="match status" value="1"/>
</dbReference>
<dbReference type="STRING" id="1126212.K2SB04"/>
<dbReference type="AlphaFoldDB" id="K2SB04"/>
<evidence type="ECO:0000256" key="2">
    <source>
        <dbReference type="ARBA" id="ARBA00023604"/>
    </source>
</evidence>
<dbReference type="HOGENOM" id="CLU_860725_0_0_1"/>
<evidence type="ECO:0000313" key="5">
    <source>
        <dbReference type="Proteomes" id="UP000007129"/>
    </source>
</evidence>
<dbReference type="OrthoDB" id="412788at2759"/>
<comment type="caution">
    <text evidence="4">The sequence shown here is derived from an EMBL/GenBank/DDBJ whole genome shotgun (WGS) entry which is preliminary data.</text>
</comment>
<sequence length="323" mass="37130">MAATVLPPQVPIAPHTASNSERQSARLAPTDFETYVYYLKVAPETDLASNQIQIMMGEETEDPRTVVVRDIRPHIDEFTLDKDGAEVVQISEQYNLLAEDDDTYFAEVDRYLKDVRDLLKKKTGARFVKTFLTISRPRCLHHKHPDPKVPTPYRKFTIPRAHADFSPDSVPAVWQNLPRMHVQMCEKGDQFMEEWNEANELLKENPRVMLLGAWKPLVTVKSVPFCWVDPRTVDDENDYVHMPRVEKSVYNGGISIMKHEAPGPSKHGWFYVHEQRPHELLLFKHYDSKDGVVCKVAHAGLEKPGTEHLPDRLNIETRVAVIF</sequence>
<dbReference type="Proteomes" id="UP000007129">
    <property type="component" value="Unassembled WGS sequence"/>
</dbReference>
<name>K2SB04_MACPH</name>
<dbReference type="InterPro" id="IPR044053">
    <property type="entry name" value="AsaB-like"/>
</dbReference>
<dbReference type="VEuPathDB" id="FungiDB:MPH_03448"/>
<evidence type="ECO:0000256" key="3">
    <source>
        <dbReference type="SAM" id="MobiDB-lite"/>
    </source>
</evidence>
<organism evidence="4 5">
    <name type="scientific">Macrophomina phaseolina (strain MS6)</name>
    <name type="common">Charcoal rot fungus</name>
    <dbReference type="NCBI Taxonomy" id="1126212"/>
    <lineage>
        <taxon>Eukaryota</taxon>
        <taxon>Fungi</taxon>
        <taxon>Dikarya</taxon>
        <taxon>Ascomycota</taxon>
        <taxon>Pezizomycotina</taxon>
        <taxon>Dothideomycetes</taxon>
        <taxon>Dothideomycetes incertae sedis</taxon>
        <taxon>Botryosphaeriales</taxon>
        <taxon>Botryosphaeriaceae</taxon>
        <taxon>Macrophomina</taxon>
    </lineage>
</organism>
<gene>
    <name evidence="4" type="ORF">MPH_03448</name>
</gene>
<accession>K2SB04</accession>